<proteinExistence type="predicted"/>
<organism evidence="1 2">
    <name type="scientific">Lacticaseibacillus paracasei N1115</name>
    <dbReference type="NCBI Taxonomy" id="1446494"/>
    <lineage>
        <taxon>Bacteria</taxon>
        <taxon>Bacillati</taxon>
        <taxon>Bacillota</taxon>
        <taxon>Bacilli</taxon>
        <taxon>Lactobacillales</taxon>
        <taxon>Lactobacillaceae</taxon>
        <taxon>Lacticaseibacillus</taxon>
    </lineage>
</organism>
<dbReference type="Proteomes" id="UP000019441">
    <property type="component" value="Chromosome"/>
</dbReference>
<accession>A0A806LBD5</accession>
<dbReference type="EMBL" id="CP007122">
    <property type="protein sequence ID" value="AHJ34296.1"/>
    <property type="molecule type" value="Genomic_DNA"/>
</dbReference>
<name>A0A806LBD5_LACPA</name>
<sequence>MQTTQRPGLELMLLGDFEAGFWARSAVSALAPHRQPHLAGDCGVWHGKGFFSLNLSQIIRNLMNHQSSTGIMTHPFSERWIFLVPLNPLITLNELANKTLLQTPVPKYIKI</sequence>
<evidence type="ECO:0000313" key="2">
    <source>
        <dbReference type="Proteomes" id="UP000019441"/>
    </source>
</evidence>
<evidence type="ECO:0000313" key="1">
    <source>
        <dbReference type="EMBL" id="AHJ34296.1"/>
    </source>
</evidence>
<protein>
    <submittedName>
        <fullName evidence="1">Uncharacterized protein</fullName>
    </submittedName>
</protein>
<dbReference type="KEGG" id="lpq:AF91_14505"/>
<dbReference type="RefSeq" id="WP_016365706.1">
    <property type="nucleotide sequence ID" value="NZ_CP007122.1"/>
</dbReference>
<reference evidence="1 2" key="1">
    <citation type="journal article" date="2014" name="Genome Announc.">
        <title>Whole Genome Sequence of the Probiotic Strain Lactobacillus paracasei N1115, Isolated from Traditional Chinese Fermented Milk.</title>
        <authorList>
            <person name="Wang S."/>
            <person name="Zhu H."/>
            <person name="He F."/>
            <person name="Luo Y."/>
            <person name="Kang Z."/>
            <person name="Lu C."/>
            <person name="Feng L."/>
            <person name="Lu X."/>
            <person name="Xue Y."/>
            <person name="Wang H."/>
        </authorList>
    </citation>
    <scope>NUCLEOTIDE SEQUENCE [LARGE SCALE GENOMIC DNA]</scope>
    <source>
        <strain evidence="1 2">N1115</strain>
    </source>
</reference>
<dbReference type="AlphaFoldDB" id="A0A806LBD5"/>
<gene>
    <name evidence="1" type="ORF">AF91_14505</name>
</gene>